<organism evidence="1 2">
    <name type="scientific">Salinisphaera japonica YTM-1</name>
    <dbReference type="NCBI Taxonomy" id="1209778"/>
    <lineage>
        <taxon>Bacteria</taxon>
        <taxon>Pseudomonadati</taxon>
        <taxon>Pseudomonadota</taxon>
        <taxon>Gammaproteobacteria</taxon>
        <taxon>Salinisphaerales</taxon>
        <taxon>Salinisphaeraceae</taxon>
        <taxon>Salinisphaera</taxon>
    </lineage>
</organism>
<keyword evidence="2" id="KW-1185">Reference proteome</keyword>
<evidence type="ECO:0000313" key="1">
    <source>
        <dbReference type="EMBL" id="ROO28766.1"/>
    </source>
</evidence>
<sequence>MATIGSLPARLVQTAADWLSQDVTPRGVPRTDFERLCEQIQPVDVILVEGRSRVAGIIQSVTLSAWTHAALYIGRAGDMVHPEAVAAIKTAGWAPDTPLILEAQLGEGVHLSALDRYRQEHLRLCRPHEIAAGDRDRVLAYALDRLGMAYDTRQILDLLRFFFPYGLLPRHWRSSLFEAGHGEPTRAICSTLLANAFASVRYPILPVMHRGADGQAMFYRSNARLITPRDFDHSPYFDVIKYPFFGDDIARYRDMSWGDTRPRAAERRRR</sequence>
<evidence type="ECO:0008006" key="3">
    <source>
        <dbReference type="Google" id="ProtNLM"/>
    </source>
</evidence>
<name>A0A423PT32_9GAMM</name>
<reference evidence="1 2" key="1">
    <citation type="submission" date="2013-10" db="EMBL/GenBank/DDBJ databases">
        <title>Salinisphaera japonica YTM-1 Genome Sequencing.</title>
        <authorList>
            <person name="Lai Q."/>
            <person name="Li C."/>
            <person name="Shao Z."/>
        </authorList>
    </citation>
    <scope>NUCLEOTIDE SEQUENCE [LARGE SCALE GENOMIC DNA]</scope>
    <source>
        <strain evidence="1 2">YTM-1</strain>
    </source>
</reference>
<dbReference type="SUPFAM" id="SSF54001">
    <property type="entry name" value="Cysteine proteinases"/>
    <property type="match status" value="1"/>
</dbReference>
<accession>A0A423PT32</accession>
<dbReference type="InterPro" id="IPR024453">
    <property type="entry name" value="Peptidase_C92"/>
</dbReference>
<comment type="caution">
    <text evidence="1">The sequence shown here is derived from an EMBL/GenBank/DDBJ whole genome shotgun (WGS) entry which is preliminary data.</text>
</comment>
<dbReference type="AlphaFoldDB" id="A0A423PT32"/>
<dbReference type="Pfam" id="PF05708">
    <property type="entry name" value="Peptidase_C92"/>
    <property type="match status" value="1"/>
</dbReference>
<dbReference type="EMBL" id="AYKG01000019">
    <property type="protein sequence ID" value="ROO28766.1"/>
    <property type="molecule type" value="Genomic_DNA"/>
</dbReference>
<dbReference type="InParanoid" id="A0A423PT32"/>
<proteinExistence type="predicted"/>
<dbReference type="Proteomes" id="UP000285310">
    <property type="component" value="Unassembled WGS sequence"/>
</dbReference>
<dbReference type="InterPro" id="IPR038765">
    <property type="entry name" value="Papain-like_cys_pep_sf"/>
</dbReference>
<gene>
    <name evidence="1" type="ORF">SAJA_07350</name>
</gene>
<evidence type="ECO:0000313" key="2">
    <source>
        <dbReference type="Proteomes" id="UP000285310"/>
    </source>
</evidence>
<protein>
    <recommendedName>
        <fullName evidence="3">Lipo-like protein</fullName>
    </recommendedName>
</protein>
<dbReference type="Gene3D" id="3.90.1720.10">
    <property type="entry name" value="endopeptidase domain like (from Nostoc punctiforme)"/>
    <property type="match status" value="1"/>
</dbReference>